<sequence>MIGSLRFNGYLFVFLGTVFVLMAIQSTNRTGGMDALTIILIAFAAFDYVLAFKFLGASARERRENGSK</sequence>
<keyword evidence="1" id="KW-1133">Transmembrane helix</keyword>
<feature type="transmembrane region" description="Helical" evidence="1">
    <location>
        <begin position="7"/>
        <end position="24"/>
    </location>
</feature>
<keyword evidence="1" id="KW-0472">Membrane</keyword>
<keyword evidence="3" id="KW-1185">Reference proteome</keyword>
<proteinExistence type="predicted"/>
<dbReference type="Proteomes" id="UP000752012">
    <property type="component" value="Unassembled WGS sequence"/>
</dbReference>
<dbReference type="AlphaFoldDB" id="A0A969PWA5"/>
<gene>
    <name evidence="2" type="ORF">HCN83_13930</name>
</gene>
<reference evidence="2 3" key="1">
    <citation type="submission" date="2020-03" db="EMBL/GenBank/DDBJ databases">
        <title>Assessment of the enzymatic potential of alkaline-tolerant lipase obtained from Bacillus luteus H11 (technogenic soil) for the bioremediation of saline soils contaminated with petroleum substances.</title>
        <authorList>
            <person name="Kalwasinska A."/>
        </authorList>
    </citation>
    <scope>NUCLEOTIDE SEQUENCE [LARGE SCALE GENOMIC DNA]</scope>
    <source>
        <strain evidence="2 3">H11</strain>
    </source>
</reference>
<protein>
    <submittedName>
        <fullName evidence="2">YdiK family protein</fullName>
    </submittedName>
</protein>
<evidence type="ECO:0000256" key="1">
    <source>
        <dbReference type="SAM" id="Phobius"/>
    </source>
</evidence>
<dbReference type="InterPro" id="IPR025426">
    <property type="entry name" value="DUF4305"/>
</dbReference>
<organism evidence="2 3">
    <name type="scientific">Alkalicoccus luteus</name>
    <dbReference type="NCBI Taxonomy" id="1237094"/>
    <lineage>
        <taxon>Bacteria</taxon>
        <taxon>Bacillati</taxon>
        <taxon>Bacillota</taxon>
        <taxon>Bacilli</taxon>
        <taxon>Bacillales</taxon>
        <taxon>Bacillaceae</taxon>
        <taxon>Alkalicoccus</taxon>
    </lineage>
</organism>
<keyword evidence="1" id="KW-0812">Transmembrane</keyword>
<dbReference type="RefSeq" id="WP_168008395.1">
    <property type="nucleotide sequence ID" value="NZ_JAATHJ010000027.1"/>
</dbReference>
<evidence type="ECO:0000313" key="2">
    <source>
        <dbReference type="EMBL" id="NJP38674.1"/>
    </source>
</evidence>
<feature type="transmembrane region" description="Helical" evidence="1">
    <location>
        <begin position="36"/>
        <end position="55"/>
    </location>
</feature>
<name>A0A969PWA5_9BACI</name>
<dbReference type="EMBL" id="JAATHJ010000027">
    <property type="protein sequence ID" value="NJP38674.1"/>
    <property type="molecule type" value="Genomic_DNA"/>
</dbReference>
<dbReference type="Pfam" id="PF14146">
    <property type="entry name" value="DUF4305"/>
    <property type="match status" value="1"/>
</dbReference>
<comment type="caution">
    <text evidence="2">The sequence shown here is derived from an EMBL/GenBank/DDBJ whole genome shotgun (WGS) entry which is preliminary data.</text>
</comment>
<evidence type="ECO:0000313" key="3">
    <source>
        <dbReference type="Proteomes" id="UP000752012"/>
    </source>
</evidence>
<accession>A0A969PWA5</accession>